<accession>A0ABD0LAS8</accession>
<evidence type="ECO:0000256" key="2">
    <source>
        <dbReference type="SAM" id="SignalP"/>
    </source>
</evidence>
<dbReference type="InterPro" id="IPR012338">
    <property type="entry name" value="Beta-lactam/transpept-like"/>
</dbReference>
<dbReference type="PANTHER" id="PTHR46825">
    <property type="entry name" value="D-ALANYL-D-ALANINE-CARBOXYPEPTIDASE/ENDOPEPTIDASE AMPH"/>
    <property type="match status" value="1"/>
</dbReference>
<evidence type="ECO:0000259" key="3">
    <source>
        <dbReference type="Pfam" id="PF00144"/>
    </source>
</evidence>
<feature type="domain" description="Beta-lactamase-related" evidence="3">
    <location>
        <begin position="73"/>
        <end position="406"/>
    </location>
</feature>
<dbReference type="Proteomes" id="UP001519460">
    <property type="component" value="Unassembled WGS sequence"/>
</dbReference>
<dbReference type="InterPro" id="IPR001466">
    <property type="entry name" value="Beta-lactam-related"/>
</dbReference>
<sequence length="594" mass="66294">MEPRGTKTAAVWSHKTLLVFLLMYTSSTLAFGQLDYTQPTTDKMEHTRNTALTKNRRQPAPPALSKREVLAADHFFDHVMKCGRVPGMSVAVVKDGKTWTRGYGVKDLTTMEPVDSSTLFAIGSLTKAFTSALLGVALEKQDVQKVTWQTLLQDVLGDDFKLVYSLEKLVKIGDVLSHRTGLMAADILVAAGFPSGLDRGEFIRRLRYLPDWGPYGYGLHYNNWVYSLAGDVTSKLLEQPWKVLLKDYLLDPLGMHEAKVVWHDVNVTSPKMARPYQEILGVLEALDESLFNADQAEASGALATSADDMTRWMQFLLNKGVSAGGQRILDPKTLATIMTSHVSLTHTFDVPVEDVVKGYGFGWYTGSYRGKRKVLHTGEWFGYQASLQLFPDHHAAVYVAESGPGTAAGFDAINSISYYLADIALGYSPWVNETVACSLVEEARKANEREGKPKPELSNEELGDASDEFIVPVENAQRYTGTFGHPFFGEVEIAETANDLHTGLLFRFQRLEGFLLPVGDQRDLADLKTIDFIVQYTGKTEFYSYEFETAEYSELSFVTSRGGSDDKYDTLVLSAPWPQDDEKLTFERNVKYFD</sequence>
<dbReference type="EMBL" id="JACVVK020000067">
    <property type="protein sequence ID" value="KAK7496386.1"/>
    <property type="molecule type" value="Genomic_DNA"/>
</dbReference>
<proteinExistence type="predicted"/>
<dbReference type="AlphaFoldDB" id="A0ABD0LAS8"/>
<keyword evidence="2" id="KW-0732">Signal</keyword>
<feature type="chain" id="PRO_5044765418" description="Beta-lactamase-related domain-containing protein" evidence="2">
    <location>
        <begin position="31"/>
        <end position="594"/>
    </location>
</feature>
<dbReference type="InterPro" id="IPR050491">
    <property type="entry name" value="AmpC-like"/>
</dbReference>
<feature type="region of interest" description="Disordered" evidence="1">
    <location>
        <begin position="42"/>
        <end position="62"/>
    </location>
</feature>
<dbReference type="Gene3D" id="3.40.710.10">
    <property type="entry name" value="DD-peptidase/beta-lactamase superfamily"/>
    <property type="match status" value="1"/>
</dbReference>
<evidence type="ECO:0000313" key="4">
    <source>
        <dbReference type="EMBL" id="KAK7496386.1"/>
    </source>
</evidence>
<evidence type="ECO:0000256" key="1">
    <source>
        <dbReference type="SAM" id="MobiDB-lite"/>
    </source>
</evidence>
<comment type="caution">
    <text evidence="4">The sequence shown here is derived from an EMBL/GenBank/DDBJ whole genome shotgun (WGS) entry which is preliminary data.</text>
</comment>
<dbReference type="Pfam" id="PF00144">
    <property type="entry name" value="Beta-lactamase"/>
    <property type="match status" value="1"/>
</dbReference>
<reference evidence="4 5" key="1">
    <citation type="journal article" date="2023" name="Sci. Data">
        <title>Genome assembly of the Korean intertidal mud-creeper Batillaria attramentaria.</title>
        <authorList>
            <person name="Patra A.K."/>
            <person name="Ho P.T."/>
            <person name="Jun S."/>
            <person name="Lee S.J."/>
            <person name="Kim Y."/>
            <person name="Won Y.J."/>
        </authorList>
    </citation>
    <scope>NUCLEOTIDE SEQUENCE [LARGE SCALE GENOMIC DNA]</scope>
    <source>
        <strain evidence="4">Wonlab-2016</strain>
    </source>
</reference>
<dbReference type="PANTHER" id="PTHR46825:SF15">
    <property type="entry name" value="BETA-LACTAMASE-RELATED DOMAIN-CONTAINING PROTEIN"/>
    <property type="match status" value="1"/>
</dbReference>
<protein>
    <recommendedName>
        <fullName evidence="3">Beta-lactamase-related domain-containing protein</fullName>
    </recommendedName>
</protein>
<keyword evidence="5" id="KW-1185">Reference proteome</keyword>
<feature type="signal peptide" evidence="2">
    <location>
        <begin position="1"/>
        <end position="30"/>
    </location>
</feature>
<gene>
    <name evidence="4" type="ORF">BaRGS_00012308</name>
</gene>
<dbReference type="SUPFAM" id="SSF56601">
    <property type="entry name" value="beta-lactamase/transpeptidase-like"/>
    <property type="match status" value="1"/>
</dbReference>
<organism evidence="4 5">
    <name type="scientific">Batillaria attramentaria</name>
    <dbReference type="NCBI Taxonomy" id="370345"/>
    <lineage>
        <taxon>Eukaryota</taxon>
        <taxon>Metazoa</taxon>
        <taxon>Spiralia</taxon>
        <taxon>Lophotrochozoa</taxon>
        <taxon>Mollusca</taxon>
        <taxon>Gastropoda</taxon>
        <taxon>Caenogastropoda</taxon>
        <taxon>Sorbeoconcha</taxon>
        <taxon>Cerithioidea</taxon>
        <taxon>Batillariidae</taxon>
        <taxon>Batillaria</taxon>
    </lineage>
</organism>
<name>A0ABD0LAS8_9CAEN</name>
<evidence type="ECO:0000313" key="5">
    <source>
        <dbReference type="Proteomes" id="UP001519460"/>
    </source>
</evidence>